<reference evidence="7 8" key="1">
    <citation type="journal article" date="2016" name="Nat. Commun.">
        <title>Thousands of microbial genomes shed light on interconnected biogeochemical processes in an aquifer system.</title>
        <authorList>
            <person name="Anantharaman K."/>
            <person name="Brown C.T."/>
            <person name="Hug L.A."/>
            <person name="Sharon I."/>
            <person name="Castelle C.J."/>
            <person name="Probst A.J."/>
            <person name="Thomas B.C."/>
            <person name="Singh A."/>
            <person name="Wilkins M.J."/>
            <person name="Karaoz U."/>
            <person name="Brodie E.L."/>
            <person name="Williams K.H."/>
            <person name="Hubbard S.S."/>
            <person name="Banfield J.F."/>
        </authorList>
    </citation>
    <scope>NUCLEOTIDE SEQUENCE [LARGE SCALE GENOMIC DNA]</scope>
</reference>
<dbReference type="AlphaFoldDB" id="A0A1F6CTZ5"/>
<dbReference type="CDD" id="cd00761">
    <property type="entry name" value="Glyco_tranf_GTA_type"/>
    <property type="match status" value="1"/>
</dbReference>
<dbReference type="GO" id="GO:0016757">
    <property type="term" value="F:glycosyltransferase activity"/>
    <property type="evidence" value="ECO:0007669"/>
    <property type="project" value="UniProtKB-KW"/>
</dbReference>
<dbReference type="SUPFAM" id="SSF53448">
    <property type="entry name" value="Nucleotide-diphospho-sugar transferases"/>
    <property type="match status" value="1"/>
</dbReference>
<comment type="caution">
    <text evidence="7">The sequence shown here is derived from an EMBL/GenBank/DDBJ whole genome shotgun (WGS) entry which is preliminary data.</text>
</comment>
<dbReference type="Proteomes" id="UP000176863">
    <property type="component" value="Unassembled WGS sequence"/>
</dbReference>
<dbReference type="STRING" id="1798480.A2851_04895"/>
<dbReference type="Pfam" id="PF00535">
    <property type="entry name" value="Glycos_transf_2"/>
    <property type="match status" value="1"/>
</dbReference>
<evidence type="ECO:0000256" key="1">
    <source>
        <dbReference type="ARBA" id="ARBA00004236"/>
    </source>
</evidence>
<dbReference type="PANTHER" id="PTHR43646:SF2">
    <property type="entry name" value="GLYCOSYLTRANSFERASE 2-LIKE DOMAIN-CONTAINING PROTEIN"/>
    <property type="match status" value="1"/>
</dbReference>
<evidence type="ECO:0000313" key="8">
    <source>
        <dbReference type="Proteomes" id="UP000176863"/>
    </source>
</evidence>
<accession>A0A1F6CTZ5</accession>
<dbReference type="InterPro" id="IPR029044">
    <property type="entry name" value="Nucleotide-diphossugar_trans"/>
</dbReference>
<keyword evidence="4" id="KW-0808">Transferase</keyword>
<gene>
    <name evidence="7" type="ORF">A2851_04895</name>
</gene>
<sequence length="240" mass="27520">MDISLVIPAYNEEASIGLCLDTAIENSHGKFKEIIVVNNASTDKTVEVASRYPGVRVVTEMRKGTGHARQTGAEHASGEILAYIDADALIPEGWVEYIERTFERDPKVVFLSGAYRYHRHESGRYPAWLLDAIWWFTPPVYWIVGYIGNAGNCAMRADALKKIGGHDRALAFYGDDTDLARRFHTVGKTLWRMRFNNYSSARRFDQEGLAQMCLKYMINYWWPVLFHRPYTPGHHDLKRS</sequence>
<dbReference type="Gene3D" id="3.90.550.10">
    <property type="entry name" value="Spore Coat Polysaccharide Biosynthesis Protein SpsA, Chain A"/>
    <property type="match status" value="1"/>
</dbReference>
<evidence type="ECO:0000256" key="2">
    <source>
        <dbReference type="ARBA" id="ARBA00022475"/>
    </source>
</evidence>
<protein>
    <recommendedName>
        <fullName evidence="6">Glycosyltransferase 2-like domain-containing protein</fullName>
    </recommendedName>
</protein>
<dbReference type="GO" id="GO:0005886">
    <property type="term" value="C:plasma membrane"/>
    <property type="evidence" value="ECO:0007669"/>
    <property type="project" value="UniProtKB-SubCell"/>
</dbReference>
<organism evidence="7 8">
    <name type="scientific">Candidatus Kaiserbacteria bacterium RIFCSPHIGHO2_01_FULL_53_29</name>
    <dbReference type="NCBI Taxonomy" id="1798480"/>
    <lineage>
        <taxon>Bacteria</taxon>
        <taxon>Candidatus Kaiseribacteriota</taxon>
    </lineage>
</organism>
<comment type="subcellular location">
    <subcellularLocation>
        <location evidence="1">Cell membrane</location>
    </subcellularLocation>
</comment>
<name>A0A1F6CTZ5_9BACT</name>
<evidence type="ECO:0000313" key="7">
    <source>
        <dbReference type="EMBL" id="OGG52362.1"/>
    </source>
</evidence>
<keyword evidence="3" id="KW-0328">Glycosyltransferase</keyword>
<proteinExistence type="predicted"/>
<evidence type="ECO:0000256" key="5">
    <source>
        <dbReference type="ARBA" id="ARBA00023136"/>
    </source>
</evidence>
<feature type="domain" description="Glycosyltransferase 2-like" evidence="6">
    <location>
        <begin position="4"/>
        <end position="163"/>
    </location>
</feature>
<dbReference type="InterPro" id="IPR001173">
    <property type="entry name" value="Glyco_trans_2-like"/>
</dbReference>
<dbReference type="PANTHER" id="PTHR43646">
    <property type="entry name" value="GLYCOSYLTRANSFERASE"/>
    <property type="match status" value="1"/>
</dbReference>
<evidence type="ECO:0000256" key="3">
    <source>
        <dbReference type="ARBA" id="ARBA00022676"/>
    </source>
</evidence>
<keyword evidence="2" id="KW-1003">Cell membrane</keyword>
<dbReference type="EMBL" id="MFKT01000029">
    <property type="protein sequence ID" value="OGG52362.1"/>
    <property type="molecule type" value="Genomic_DNA"/>
</dbReference>
<keyword evidence="5" id="KW-0472">Membrane</keyword>
<evidence type="ECO:0000256" key="4">
    <source>
        <dbReference type="ARBA" id="ARBA00022679"/>
    </source>
</evidence>
<evidence type="ECO:0000259" key="6">
    <source>
        <dbReference type="Pfam" id="PF00535"/>
    </source>
</evidence>